<evidence type="ECO:0000313" key="1">
    <source>
        <dbReference type="EMBL" id="CAB4133473.1"/>
    </source>
</evidence>
<name>A0A6J5LJG2_9CAUD</name>
<protein>
    <submittedName>
        <fullName evidence="1">Uncharacterized protein</fullName>
    </submittedName>
</protein>
<organism evidence="1">
    <name type="scientific">uncultured Caudovirales phage</name>
    <dbReference type="NCBI Taxonomy" id="2100421"/>
    <lineage>
        <taxon>Viruses</taxon>
        <taxon>Duplodnaviria</taxon>
        <taxon>Heunggongvirae</taxon>
        <taxon>Uroviricota</taxon>
        <taxon>Caudoviricetes</taxon>
        <taxon>Peduoviridae</taxon>
        <taxon>Maltschvirus</taxon>
        <taxon>Maltschvirus maltsch</taxon>
    </lineage>
</organism>
<accession>A0A6J5LJG2</accession>
<sequence length="159" mass="18641">MGLDMYLKAKKYLSQFDEKDESKIESINDMFFPSNLTHKDDDFSRSISIKEVAAEVAYWRKANAIHGWFVENCQDGVDECQESYVGHEKLKELLSIVTKVLDNNELADTLLPPQQGFFFGSDKIDKWYLDDLQFTKERLTQLLEEPSLQGWDFYYQASW</sequence>
<dbReference type="EMBL" id="LR796274">
    <property type="protein sequence ID" value="CAB4133473.1"/>
    <property type="molecule type" value="Genomic_DNA"/>
</dbReference>
<proteinExistence type="predicted"/>
<reference evidence="1" key="1">
    <citation type="submission" date="2020-04" db="EMBL/GenBank/DDBJ databases">
        <authorList>
            <person name="Chiriac C."/>
            <person name="Salcher M."/>
            <person name="Ghai R."/>
            <person name="Kavagutti S V."/>
        </authorList>
    </citation>
    <scope>NUCLEOTIDE SEQUENCE</scope>
</reference>
<gene>
    <name evidence="1" type="ORF">UFOVP257_210</name>
</gene>